<dbReference type="SUPFAM" id="SSF56112">
    <property type="entry name" value="Protein kinase-like (PK-like)"/>
    <property type="match status" value="1"/>
</dbReference>
<comment type="similarity">
    <text evidence="1">Belongs to the protein kinase superfamily. ADCK protein kinase family.</text>
</comment>
<evidence type="ECO:0000259" key="2">
    <source>
        <dbReference type="Pfam" id="PF03109"/>
    </source>
</evidence>
<dbReference type="CDD" id="cd13969">
    <property type="entry name" value="ADCK1-like"/>
    <property type="match status" value="1"/>
</dbReference>
<organism evidence="3 4">
    <name type="scientific">Blomia tropicalis</name>
    <name type="common">Mite</name>
    <dbReference type="NCBI Taxonomy" id="40697"/>
    <lineage>
        <taxon>Eukaryota</taxon>
        <taxon>Metazoa</taxon>
        <taxon>Ecdysozoa</taxon>
        <taxon>Arthropoda</taxon>
        <taxon>Chelicerata</taxon>
        <taxon>Arachnida</taxon>
        <taxon>Acari</taxon>
        <taxon>Acariformes</taxon>
        <taxon>Sarcoptiformes</taxon>
        <taxon>Astigmata</taxon>
        <taxon>Glycyphagoidea</taxon>
        <taxon>Echimyopodidae</taxon>
        <taxon>Blomia</taxon>
    </lineage>
</organism>
<keyword evidence="4" id="KW-1185">Reference proteome</keyword>
<evidence type="ECO:0000313" key="3">
    <source>
        <dbReference type="EMBL" id="KAJ6217942.1"/>
    </source>
</evidence>
<dbReference type="GO" id="GO:0055088">
    <property type="term" value="P:lipid homeostasis"/>
    <property type="evidence" value="ECO:0007669"/>
    <property type="project" value="TreeGrafter"/>
</dbReference>
<dbReference type="InterPro" id="IPR004147">
    <property type="entry name" value="ABC1_dom"/>
</dbReference>
<comment type="caution">
    <text evidence="3">The sequence shown here is derived from an EMBL/GenBank/DDBJ whole genome shotgun (WGS) entry which is preliminary data.</text>
</comment>
<dbReference type="Proteomes" id="UP001142055">
    <property type="component" value="Chromosome 3"/>
</dbReference>
<evidence type="ECO:0000313" key="4">
    <source>
        <dbReference type="Proteomes" id="UP001142055"/>
    </source>
</evidence>
<dbReference type="OMA" id="RCNPEDI"/>
<dbReference type="GO" id="GO:0007005">
    <property type="term" value="P:mitochondrion organization"/>
    <property type="evidence" value="ECO:0007669"/>
    <property type="project" value="TreeGrafter"/>
</dbReference>
<dbReference type="PANTHER" id="PTHR43173">
    <property type="entry name" value="ABC1 FAMILY PROTEIN"/>
    <property type="match status" value="1"/>
</dbReference>
<dbReference type="EMBL" id="JAPWDV010000003">
    <property type="protein sequence ID" value="KAJ6217942.1"/>
    <property type="molecule type" value="Genomic_DNA"/>
</dbReference>
<proteinExistence type="inferred from homology"/>
<dbReference type="InterPro" id="IPR011009">
    <property type="entry name" value="Kinase-like_dom_sf"/>
</dbReference>
<dbReference type="InterPro" id="IPR051130">
    <property type="entry name" value="Mito_struct-func_regulator"/>
</dbReference>
<sequence>MAFLRFVKNATVVGGIGYTSYVLHQSEFDVQSIGLFRFGRAAWTVGCIAADYRFSVVNLTDDSDSTMKAWSECHLRSANRLLNLCSANGGVFVKVGQHIAALDHLVPREYVDTLKILHNRAPLTSLKDIRKVIKNELDAELEELFDDFEPTPLGTASLAQVHRARLKDDGPVVAVKVQHPNVRKHSVVDIATMELLVNCVSKLFANFDFRWLAEETRRNLPLELDFYNEGINGERMADILKKFPWVKIPKIYWKYTTERTLVMEFAEGELISNRDYFLKQKIDTVELSNRIEKMYNEMIFINGTVHCDPHPGNILVKVHEYGGEFDIILLDHGLHTKLTEEFRETYSGMWIGVLEGNEPQIIECAKKLGISISKHHAQLLSCMISSKPWSAVKRGLANVPDAITRGKEDEELRKNASKYFGDINKILATVDRQLLLIMKTNDLIRSIAKSLGNDERKSFLTMTRSCFKVDKMRRLRESPGIFSSILIHLGASWFFFKLRIYSFYLWLTYTRPNIQLGDIYLAELESA</sequence>
<accession>A0A9Q0M2Z7</accession>
<dbReference type="InterPro" id="IPR045307">
    <property type="entry name" value="ADCK1_dom"/>
</dbReference>
<gene>
    <name evidence="3" type="ORF">RDWZM_009099</name>
</gene>
<reference evidence="3" key="1">
    <citation type="submission" date="2022-12" db="EMBL/GenBank/DDBJ databases">
        <title>Genome assemblies of Blomia tropicalis.</title>
        <authorList>
            <person name="Cui Y."/>
        </authorList>
    </citation>
    <scope>NUCLEOTIDE SEQUENCE</scope>
    <source>
        <tissue evidence="3">Adult mites</tissue>
    </source>
</reference>
<dbReference type="GO" id="GO:0005743">
    <property type="term" value="C:mitochondrial inner membrane"/>
    <property type="evidence" value="ECO:0007669"/>
    <property type="project" value="TreeGrafter"/>
</dbReference>
<dbReference type="PANTHER" id="PTHR43173:SF19">
    <property type="entry name" value="AARF DOMAIN-CONTAINING PROTEIN KINASE 1"/>
    <property type="match status" value="1"/>
</dbReference>
<dbReference type="Pfam" id="PF03109">
    <property type="entry name" value="ABC1"/>
    <property type="match status" value="1"/>
</dbReference>
<dbReference type="AlphaFoldDB" id="A0A9Q0M2Z7"/>
<feature type="domain" description="ABC1 atypical kinase-like" evidence="2">
    <location>
        <begin position="117"/>
        <end position="363"/>
    </location>
</feature>
<evidence type="ECO:0000256" key="1">
    <source>
        <dbReference type="ARBA" id="ARBA00009670"/>
    </source>
</evidence>
<name>A0A9Q0M2Z7_BLOTA</name>
<protein>
    <recommendedName>
        <fullName evidence="2">ABC1 atypical kinase-like domain-containing protein</fullName>
    </recommendedName>
</protein>